<keyword evidence="7" id="KW-0175">Coiled coil</keyword>
<dbReference type="SMART" id="SM00242">
    <property type="entry name" value="MYSc"/>
    <property type="match status" value="1"/>
</dbReference>
<evidence type="ECO:0000256" key="6">
    <source>
        <dbReference type="PROSITE-ProRule" id="PRU00782"/>
    </source>
</evidence>
<dbReference type="Gene3D" id="3.40.850.10">
    <property type="entry name" value="Kinesin motor domain"/>
    <property type="match status" value="1"/>
</dbReference>
<dbReference type="InterPro" id="IPR036961">
    <property type="entry name" value="Kinesin_motor_dom_sf"/>
</dbReference>
<dbReference type="GO" id="GO:0016020">
    <property type="term" value="C:membrane"/>
    <property type="evidence" value="ECO:0007669"/>
    <property type="project" value="TreeGrafter"/>
</dbReference>
<dbReference type="Gene3D" id="1.20.58.530">
    <property type="match status" value="1"/>
</dbReference>
<evidence type="ECO:0000256" key="1">
    <source>
        <dbReference type="ARBA" id="ARBA00022741"/>
    </source>
</evidence>
<sequence length="1624" mass="190189">MSRFGGSYRANPPELDGTPDMSALVHLEEANILHNLSIRFQKQTVYTNIAQVLVSINPYDFSLNMYTNEMLNKYDKNSLQTVPDPDIAPHCYSTAACAYKSMTQFSQSQSLIVCGESGSGKTEAAKALMTFLAKTKSPSGGDAHNVCEAIMAVNPILEAFGNAKTMMNNNSSRFGKFTKILFSDFDKKSPKTTGRVVGALLESYLLEKSRVVMQEVGERNFHVFFQMFAGLSTESDLNLTKITDFRYLTQTPDHSKFHKLKGHSDLEEFKELNQALDQIGVKDIDKMNLFKLVAGVLHMGNIEFDASNDSGSVVNGQSEHHLKSVASLLQVDTQDLRCRLVERKIKVMREMITSPLSVSQARRNCDGMAKSLYGELFLWLIRKCNAALFANRSAEEKTHQRFVGVLDVFGFECFQRNSFEQFCINFANERLQQIFSDSLMESEQREYIAEGIYWKPLEIPNNDDVMDLFVVKPNGIFSLLEAACDMPEGTVDIFLSSVFSKHSHNKRLQKVKLTKKLKATLKPRERFRGFLIVHFAADVVYNCSEFLSKNKDLASQETSALYSRSKMKILQEMFRPGNGENHQMKTRNIGYVFTAQLNNLVVTLTTTKSMFVRCVNPNKNKSATEFDMDHVALQLRSGGLVEALKVMKLGYPTRISYKALEEQYRENIVDHPLLEDLGTNDYWRAILAGFGFDSSKYQFGFTKIFFKPNIPFIQCLKKHEGPLTDEMVKRIEKYFIEKNLIKIRGKLRSFLRIAAVVRTSRLRKILSIPCFTQFSFGCAVNLTKAKLREETDRTRREDAYHEQVRLLQQEEEARVTLVADQEAKQRRLEVEKLNEKQFELEKRREKNLEEHQAQLKEIIDRENRMQEECKAHLDQIEKDRRKKMEETEKHCQKQKEAEMSKLKKMKETFDESIKSEKERKLNEVKQLELKIDELNRKVKSLENDIRTRTEAAALTATKSRQVLAEDCEKATRELEMELENRRQMAEDRLRHEEEERRSIWEKEKAERQKQEQDFQKLQKRKNLELDEYCENRVTEIKEQVKRELENEKEKRRERKRVFKEHLRVQTEEQNQKFLQSQSELDKTRMRHEELRNQIVQIEKEHQMRLRDAEEKSRASIDANREVALKEISEELPKLLLEQQAKRQEIRSMNEKCESLELSYRKQKEQQVREITEHSKELLSMSEESKYAINTAKEFATESLSREIEKLRKIAREKLDDEIQQKKKEKETDLKKITEKRQELVEFVRGLEEDLLVLQNQCSQKREQEAVEIHQHTIHLRKVEEESKNALGKNREMEKAKLEEELKLIRKTRLEELEKDAQKQKNAMQTAIKENELIIQQQQQEIDGYEEESRQRIEQFNNESLEHLELARAMAEKNQQQISDFLDLKNADIQRSMNELEETRNKNAEMTRRQRDEMNQEEQKSLQNIHSQMELLRNEKDLAIKEDERSRADIERRKRSIKKQSINLERRRRVYRENFILFQKEKSQMAEQHVQMHGYIQRCFALIQAKEHKFMELDEVKICLEEKDISLPAIKVPNPSDQVHRRRKAEKALKDRIKLLRVDAANLARKCTNKDPTFDDWNSALYLQSEAGERLSSADPDQFRTSVESLEKIVVKCIQTSDDAIFAMS</sequence>
<accession>A0A6A7G5A7</accession>
<keyword evidence="4 6" id="KW-0505">Motor protein</keyword>
<dbReference type="GO" id="GO:0005524">
    <property type="term" value="F:ATP binding"/>
    <property type="evidence" value="ECO:0007669"/>
    <property type="project" value="UniProtKB-UniRule"/>
</dbReference>
<reference evidence="9" key="1">
    <citation type="submission" date="2017-11" db="EMBL/GenBank/DDBJ databases">
        <title>The sensing device of the deep-sea amphipod.</title>
        <authorList>
            <person name="Kobayashi H."/>
            <person name="Nagahama T."/>
            <person name="Arai W."/>
            <person name="Sasagawa Y."/>
            <person name="Umeda M."/>
            <person name="Hayashi T."/>
            <person name="Nikaido I."/>
            <person name="Watanabe H."/>
            <person name="Oguri K."/>
            <person name="Kitazato H."/>
            <person name="Fujioka K."/>
            <person name="Kido Y."/>
            <person name="Takami H."/>
        </authorList>
    </citation>
    <scope>NUCLEOTIDE SEQUENCE</scope>
    <source>
        <tissue evidence="9">Whole body</tissue>
    </source>
</reference>
<dbReference type="InterPro" id="IPR027417">
    <property type="entry name" value="P-loop_NTPase"/>
</dbReference>
<evidence type="ECO:0000256" key="7">
    <source>
        <dbReference type="SAM" id="Coils"/>
    </source>
</evidence>
<feature type="coiled-coil region" evidence="7">
    <location>
        <begin position="910"/>
        <end position="1100"/>
    </location>
</feature>
<evidence type="ECO:0000259" key="8">
    <source>
        <dbReference type="PROSITE" id="PS51456"/>
    </source>
</evidence>
<keyword evidence="2 6" id="KW-0067">ATP-binding</keyword>
<feature type="domain" description="Myosin motor" evidence="8">
    <location>
        <begin position="16"/>
        <end position="720"/>
    </location>
</feature>
<dbReference type="Gene3D" id="1.10.10.820">
    <property type="match status" value="1"/>
</dbReference>
<keyword evidence="5 6" id="KW-0009">Actin-binding</keyword>
<comment type="similarity">
    <text evidence="6">Belongs to the TRAFAC class myosin-kinesin ATPase superfamily. Myosin family.</text>
</comment>
<dbReference type="GO" id="GO:0007015">
    <property type="term" value="P:actin filament organization"/>
    <property type="evidence" value="ECO:0007669"/>
    <property type="project" value="TreeGrafter"/>
</dbReference>
<feature type="coiled-coil region" evidence="7">
    <location>
        <begin position="1138"/>
        <end position="1165"/>
    </location>
</feature>
<dbReference type="GO" id="GO:0005737">
    <property type="term" value="C:cytoplasm"/>
    <property type="evidence" value="ECO:0007669"/>
    <property type="project" value="TreeGrafter"/>
</dbReference>
<dbReference type="Gene3D" id="1.20.5.4820">
    <property type="match status" value="1"/>
</dbReference>
<dbReference type="InterPro" id="IPR001609">
    <property type="entry name" value="Myosin_head_motor_dom-like"/>
</dbReference>
<dbReference type="PROSITE" id="PS51456">
    <property type="entry name" value="MYOSIN_MOTOR"/>
    <property type="match status" value="1"/>
</dbReference>
<dbReference type="Gene3D" id="1.20.120.720">
    <property type="entry name" value="Myosin VI head, motor domain, U50 subdomain"/>
    <property type="match status" value="1"/>
</dbReference>
<feature type="coiled-coil region" evidence="7">
    <location>
        <begin position="1381"/>
        <end position="1466"/>
    </location>
</feature>
<dbReference type="GO" id="GO:0000146">
    <property type="term" value="F:microfilament motor activity"/>
    <property type="evidence" value="ECO:0007669"/>
    <property type="project" value="TreeGrafter"/>
</dbReference>
<evidence type="ECO:0000256" key="4">
    <source>
        <dbReference type="ARBA" id="ARBA00023175"/>
    </source>
</evidence>
<dbReference type="CDD" id="cd00124">
    <property type="entry name" value="MYSc"/>
    <property type="match status" value="1"/>
</dbReference>
<proteinExistence type="evidence at transcript level"/>
<feature type="coiled-coil region" evidence="7">
    <location>
        <begin position="823"/>
        <end position="879"/>
    </location>
</feature>
<protein>
    <submittedName>
        <fullName evidence="9">Unconventional myosin</fullName>
    </submittedName>
</protein>
<feature type="region of interest" description="Actin-binding" evidence="6">
    <location>
        <begin position="597"/>
        <end position="619"/>
    </location>
</feature>
<dbReference type="GO" id="GO:0051015">
    <property type="term" value="F:actin filament binding"/>
    <property type="evidence" value="ECO:0007669"/>
    <property type="project" value="TreeGrafter"/>
</dbReference>
<organism evidence="9">
    <name type="scientific">Hirondellea gigas</name>
    <dbReference type="NCBI Taxonomy" id="1518452"/>
    <lineage>
        <taxon>Eukaryota</taxon>
        <taxon>Metazoa</taxon>
        <taxon>Ecdysozoa</taxon>
        <taxon>Arthropoda</taxon>
        <taxon>Crustacea</taxon>
        <taxon>Multicrustacea</taxon>
        <taxon>Malacostraca</taxon>
        <taxon>Eumalacostraca</taxon>
        <taxon>Peracarida</taxon>
        <taxon>Amphipoda</taxon>
        <taxon>Amphilochidea</taxon>
        <taxon>Lysianassida</taxon>
        <taxon>Lysianassidira</taxon>
        <taxon>Lysianassoidea</taxon>
        <taxon>Lysianassidae</taxon>
        <taxon>Hirondellea</taxon>
    </lineage>
</organism>
<evidence type="ECO:0000256" key="5">
    <source>
        <dbReference type="ARBA" id="ARBA00023203"/>
    </source>
</evidence>
<dbReference type="PANTHER" id="PTHR13140">
    <property type="entry name" value="MYOSIN"/>
    <property type="match status" value="1"/>
</dbReference>
<evidence type="ECO:0000256" key="2">
    <source>
        <dbReference type="ARBA" id="ARBA00022840"/>
    </source>
</evidence>
<keyword evidence="1 6" id="KW-0547">Nucleotide-binding</keyword>
<keyword evidence="3 6" id="KW-0518">Myosin</keyword>
<dbReference type="PANTHER" id="PTHR13140:SF706">
    <property type="entry name" value="DILUTE CLASS UNCONVENTIONAL MYOSIN, ISOFORM C"/>
    <property type="match status" value="1"/>
</dbReference>
<feature type="coiled-coil region" evidence="7">
    <location>
        <begin position="1207"/>
        <end position="1354"/>
    </location>
</feature>
<dbReference type="SUPFAM" id="SSF52540">
    <property type="entry name" value="P-loop containing nucleoside triphosphate hydrolases"/>
    <property type="match status" value="1"/>
</dbReference>
<evidence type="ECO:0000313" key="9">
    <source>
        <dbReference type="EMBL" id="LAC25634.1"/>
    </source>
</evidence>
<dbReference type="EMBL" id="IACT01006503">
    <property type="protein sequence ID" value="LAC25634.1"/>
    <property type="molecule type" value="mRNA"/>
</dbReference>
<evidence type="ECO:0000256" key="3">
    <source>
        <dbReference type="ARBA" id="ARBA00023123"/>
    </source>
</evidence>
<dbReference type="Pfam" id="PF00063">
    <property type="entry name" value="Myosin_head"/>
    <property type="match status" value="1"/>
</dbReference>
<feature type="binding site" evidence="6">
    <location>
        <begin position="115"/>
        <end position="122"/>
    </location>
    <ligand>
        <name>ATP</name>
        <dbReference type="ChEBI" id="CHEBI:30616"/>
    </ligand>
</feature>
<dbReference type="GO" id="GO:0016459">
    <property type="term" value="C:myosin complex"/>
    <property type="evidence" value="ECO:0007669"/>
    <property type="project" value="UniProtKB-KW"/>
</dbReference>
<dbReference type="PRINTS" id="PR00193">
    <property type="entry name" value="MYOSINHEAVY"/>
</dbReference>
<name>A0A6A7G5A7_9CRUS</name>